<keyword evidence="2" id="KW-1185">Reference proteome</keyword>
<reference evidence="1 2" key="1">
    <citation type="submission" date="2019-06" db="EMBL/GenBank/DDBJ databases">
        <title>A chromosomal-level reference genome of Carpinus fangiana (Coryloideae, Betulaceae).</title>
        <authorList>
            <person name="Yang X."/>
            <person name="Wang Z."/>
            <person name="Zhang L."/>
            <person name="Hao G."/>
            <person name="Liu J."/>
            <person name="Yang Y."/>
        </authorList>
    </citation>
    <scope>NUCLEOTIDE SEQUENCE [LARGE SCALE GENOMIC DNA]</scope>
    <source>
        <strain evidence="1">Cfa_2016G</strain>
        <tissue evidence="1">Leaf</tissue>
    </source>
</reference>
<evidence type="ECO:0000313" key="2">
    <source>
        <dbReference type="Proteomes" id="UP000327013"/>
    </source>
</evidence>
<protein>
    <submittedName>
        <fullName evidence="1">Uncharacterized protein</fullName>
    </submittedName>
</protein>
<dbReference type="Proteomes" id="UP000327013">
    <property type="component" value="Chromosome 7"/>
</dbReference>
<accession>A0A5N6RIX6</accession>
<sequence>METEFVCTKRGAMIQYVHIPVMAQPQPLGLPSKFQSHCPFLSIRDSDRLIFDIDLPNPDKSNQIKSQFVSDQ</sequence>
<evidence type="ECO:0000313" key="1">
    <source>
        <dbReference type="EMBL" id="KAE8099454.1"/>
    </source>
</evidence>
<organism evidence="1 2">
    <name type="scientific">Carpinus fangiana</name>
    <dbReference type="NCBI Taxonomy" id="176857"/>
    <lineage>
        <taxon>Eukaryota</taxon>
        <taxon>Viridiplantae</taxon>
        <taxon>Streptophyta</taxon>
        <taxon>Embryophyta</taxon>
        <taxon>Tracheophyta</taxon>
        <taxon>Spermatophyta</taxon>
        <taxon>Magnoliopsida</taxon>
        <taxon>eudicotyledons</taxon>
        <taxon>Gunneridae</taxon>
        <taxon>Pentapetalae</taxon>
        <taxon>rosids</taxon>
        <taxon>fabids</taxon>
        <taxon>Fagales</taxon>
        <taxon>Betulaceae</taxon>
        <taxon>Carpinus</taxon>
    </lineage>
</organism>
<name>A0A5N6RIX6_9ROSI</name>
<proteinExistence type="predicted"/>
<dbReference type="AlphaFoldDB" id="A0A5N6RIX6"/>
<dbReference type="EMBL" id="CM017327">
    <property type="protein sequence ID" value="KAE8099454.1"/>
    <property type="molecule type" value="Genomic_DNA"/>
</dbReference>
<gene>
    <name evidence="1" type="ORF">FH972_017436</name>
</gene>